<organism evidence="1 2">
    <name type="scientific">Lophium mytilinum</name>
    <dbReference type="NCBI Taxonomy" id="390894"/>
    <lineage>
        <taxon>Eukaryota</taxon>
        <taxon>Fungi</taxon>
        <taxon>Dikarya</taxon>
        <taxon>Ascomycota</taxon>
        <taxon>Pezizomycotina</taxon>
        <taxon>Dothideomycetes</taxon>
        <taxon>Pleosporomycetidae</taxon>
        <taxon>Mytilinidiales</taxon>
        <taxon>Mytilinidiaceae</taxon>
        <taxon>Lophium</taxon>
    </lineage>
</organism>
<proteinExistence type="predicted"/>
<sequence>MAAVEGALTVPGHNNAMHGPIPKASRLFKIELLEIAPSPIPTDRIFFTLLRGTIFPIQDKGLGRS</sequence>
<dbReference type="Proteomes" id="UP000799750">
    <property type="component" value="Unassembled WGS sequence"/>
</dbReference>
<keyword evidence="2" id="KW-1185">Reference proteome</keyword>
<dbReference type="OrthoDB" id="5422698at2759"/>
<dbReference type="EMBL" id="MU004184">
    <property type="protein sequence ID" value="KAF2499443.1"/>
    <property type="molecule type" value="Genomic_DNA"/>
</dbReference>
<accession>A0A6A6R6U2</accession>
<evidence type="ECO:0000313" key="1">
    <source>
        <dbReference type="EMBL" id="KAF2499443.1"/>
    </source>
</evidence>
<protein>
    <submittedName>
        <fullName evidence="1">Uncharacterized protein</fullName>
    </submittedName>
</protein>
<dbReference type="AlphaFoldDB" id="A0A6A6R6U2"/>
<evidence type="ECO:0000313" key="2">
    <source>
        <dbReference type="Proteomes" id="UP000799750"/>
    </source>
</evidence>
<gene>
    <name evidence="1" type="ORF">BU16DRAFT_523927</name>
</gene>
<reference evidence="1" key="1">
    <citation type="journal article" date="2020" name="Stud. Mycol.">
        <title>101 Dothideomycetes genomes: a test case for predicting lifestyles and emergence of pathogens.</title>
        <authorList>
            <person name="Haridas S."/>
            <person name="Albert R."/>
            <person name="Binder M."/>
            <person name="Bloem J."/>
            <person name="Labutti K."/>
            <person name="Salamov A."/>
            <person name="Andreopoulos B."/>
            <person name="Baker S."/>
            <person name="Barry K."/>
            <person name="Bills G."/>
            <person name="Bluhm B."/>
            <person name="Cannon C."/>
            <person name="Castanera R."/>
            <person name="Culley D."/>
            <person name="Daum C."/>
            <person name="Ezra D."/>
            <person name="Gonzalez J."/>
            <person name="Henrissat B."/>
            <person name="Kuo A."/>
            <person name="Liang C."/>
            <person name="Lipzen A."/>
            <person name="Lutzoni F."/>
            <person name="Magnuson J."/>
            <person name="Mondo S."/>
            <person name="Nolan M."/>
            <person name="Ohm R."/>
            <person name="Pangilinan J."/>
            <person name="Park H.-J."/>
            <person name="Ramirez L."/>
            <person name="Alfaro M."/>
            <person name="Sun H."/>
            <person name="Tritt A."/>
            <person name="Yoshinaga Y."/>
            <person name="Zwiers L.-H."/>
            <person name="Turgeon B."/>
            <person name="Goodwin S."/>
            <person name="Spatafora J."/>
            <person name="Crous P."/>
            <person name="Grigoriev I."/>
        </authorList>
    </citation>
    <scope>NUCLEOTIDE SEQUENCE</scope>
    <source>
        <strain evidence="1">CBS 269.34</strain>
    </source>
</reference>
<name>A0A6A6R6U2_9PEZI</name>